<dbReference type="CDD" id="cd00761">
    <property type="entry name" value="Glyco_tranf_GTA_type"/>
    <property type="match status" value="1"/>
</dbReference>
<keyword evidence="1" id="KW-1133">Transmembrane helix</keyword>
<keyword evidence="1" id="KW-0812">Transmembrane</keyword>
<feature type="domain" description="Glycosyltransferase 2-like" evidence="2">
    <location>
        <begin position="3"/>
        <end position="167"/>
    </location>
</feature>
<sequence length="262" mass="30802">MITIVTPAYNAENTINELYDNINLILDEYEINWIIVNDCSTDSTINLLEALAKKNKNISIFNFKYNMGPNYARSYGVEKSKTKYILLLDADDLIFTKNIKLMINFITSNNNFDFYFCPILSIKSRKNFNSNLYRDKEEKLFLIKKPTDFIIYGFPHPSSLIIKKDFFIKNNKKNNLKWGEDILLYLILSKNGIGVRWLYPISCYINEGIGRGSQLNIKYRFKLFESLIKESLIGKKKVNSIIFSIFMIFRFTLSYIYKKIFS</sequence>
<dbReference type="EMBL" id="KY710709">
    <property type="protein sequence ID" value="AXY99684.1"/>
    <property type="molecule type" value="Genomic_DNA"/>
</dbReference>
<protein>
    <submittedName>
        <fullName evidence="3">Gt2</fullName>
    </submittedName>
</protein>
<dbReference type="Gene3D" id="3.90.550.10">
    <property type="entry name" value="Spore Coat Polysaccharide Biosynthesis Protein SpsA, Chain A"/>
    <property type="match status" value="1"/>
</dbReference>
<name>A0A385JMV7_PROVU</name>
<dbReference type="SUPFAM" id="SSF53448">
    <property type="entry name" value="Nucleotide-diphospho-sugar transferases"/>
    <property type="match status" value="1"/>
</dbReference>
<evidence type="ECO:0000259" key="2">
    <source>
        <dbReference type="Pfam" id="PF00535"/>
    </source>
</evidence>
<keyword evidence="1" id="KW-0472">Membrane</keyword>
<evidence type="ECO:0000313" key="3">
    <source>
        <dbReference type="EMBL" id="AXY99684.1"/>
    </source>
</evidence>
<organism evidence="3">
    <name type="scientific">Proteus vulgaris</name>
    <dbReference type="NCBI Taxonomy" id="585"/>
    <lineage>
        <taxon>Bacteria</taxon>
        <taxon>Pseudomonadati</taxon>
        <taxon>Pseudomonadota</taxon>
        <taxon>Gammaproteobacteria</taxon>
        <taxon>Enterobacterales</taxon>
        <taxon>Morganellaceae</taxon>
        <taxon>Proteus</taxon>
    </lineage>
</organism>
<evidence type="ECO:0000256" key="1">
    <source>
        <dbReference type="SAM" id="Phobius"/>
    </source>
</evidence>
<dbReference type="InterPro" id="IPR001173">
    <property type="entry name" value="Glyco_trans_2-like"/>
</dbReference>
<dbReference type="GO" id="GO:0016758">
    <property type="term" value="F:hexosyltransferase activity"/>
    <property type="evidence" value="ECO:0007669"/>
    <property type="project" value="UniProtKB-ARBA"/>
</dbReference>
<dbReference type="AlphaFoldDB" id="A0A385JMV7"/>
<proteinExistence type="predicted"/>
<dbReference type="InterPro" id="IPR029044">
    <property type="entry name" value="Nucleotide-diphossugar_trans"/>
</dbReference>
<dbReference type="PANTHER" id="PTHR22916:SF3">
    <property type="entry name" value="UDP-GLCNAC:BETAGAL BETA-1,3-N-ACETYLGLUCOSAMINYLTRANSFERASE-LIKE PROTEIN 1"/>
    <property type="match status" value="1"/>
</dbReference>
<dbReference type="Pfam" id="PF00535">
    <property type="entry name" value="Glycos_transf_2"/>
    <property type="match status" value="1"/>
</dbReference>
<feature type="transmembrane region" description="Helical" evidence="1">
    <location>
        <begin position="238"/>
        <end position="257"/>
    </location>
</feature>
<dbReference type="PANTHER" id="PTHR22916">
    <property type="entry name" value="GLYCOSYLTRANSFERASE"/>
    <property type="match status" value="1"/>
</dbReference>
<reference evidence="3" key="1">
    <citation type="journal article" date="2017" name="PLoS ONE">
        <title>Genetic diversity of the O antigens of Proteus species and the development of a suspension array for molecular serotyping.</title>
        <authorList>
            <person name="Yu X."/>
            <person name="Torzewska A."/>
            <person name="Zhang X."/>
            <person name="Yin Z."/>
            <person name="Drzewiecka D."/>
            <person name="Cao H."/>
            <person name="Liu B."/>
            <person name="Knirel Y.A."/>
            <person name="Rozalski A."/>
            <person name="Wang L."/>
        </authorList>
    </citation>
    <scope>NUCLEOTIDE SEQUENCE</scope>
    <source>
        <strain evidence="3">CCUG 4669</strain>
    </source>
</reference>
<accession>A0A385JMV7</accession>